<evidence type="ECO:0000256" key="5">
    <source>
        <dbReference type="RuleBase" id="RU003833"/>
    </source>
</evidence>
<evidence type="ECO:0000313" key="8">
    <source>
        <dbReference type="Proteomes" id="UP000034805"/>
    </source>
</evidence>
<name>A0A0P7WP37_SCLFO</name>
<evidence type="ECO:0000313" key="7">
    <source>
        <dbReference type="EMBL" id="KPP65461.1"/>
    </source>
</evidence>
<dbReference type="Gene3D" id="3.30.420.150">
    <property type="entry name" value="Exopolyphosphatase. Domain 2"/>
    <property type="match status" value="2"/>
</dbReference>
<accession>A0A0P7WP37</accession>
<gene>
    <name evidence="7" type="ORF">Z043_116121</name>
</gene>
<feature type="binding site" evidence="4">
    <location>
        <begin position="250"/>
        <end position="254"/>
    </location>
    <ligand>
        <name>ATP</name>
        <dbReference type="ChEBI" id="CHEBI:30616"/>
    </ligand>
</feature>
<feature type="transmembrane region" description="Helical" evidence="6">
    <location>
        <begin position="496"/>
        <end position="520"/>
    </location>
</feature>
<dbReference type="Gene3D" id="3.30.420.40">
    <property type="match status" value="1"/>
</dbReference>
<protein>
    <submittedName>
        <fullName evidence="7">Ectonucleoside triphosphate diphosphohydrolase 3-like</fullName>
    </submittedName>
</protein>
<evidence type="ECO:0000256" key="4">
    <source>
        <dbReference type="PIRSR" id="PIRSR600407-2"/>
    </source>
</evidence>
<dbReference type="PANTHER" id="PTHR11782">
    <property type="entry name" value="ADENOSINE/GUANOSINE DIPHOSPHATASE"/>
    <property type="match status" value="1"/>
</dbReference>
<comment type="similarity">
    <text evidence="1 5">Belongs to the GDA1/CD39 NTPase family.</text>
</comment>
<dbReference type="InterPro" id="IPR000407">
    <property type="entry name" value="GDA1_CD39_NTPase"/>
</dbReference>
<keyword evidence="6" id="KW-0472">Membrane</keyword>
<feature type="active site" description="Proton acceptor" evidence="3">
    <location>
        <position position="210"/>
    </location>
</feature>
<dbReference type="Pfam" id="PF01150">
    <property type="entry name" value="GDA1_CD39"/>
    <property type="match status" value="2"/>
</dbReference>
<dbReference type="AlphaFoldDB" id="A0A0P7WP37"/>
<dbReference type="GO" id="GO:0045134">
    <property type="term" value="F:UDP phosphatase activity"/>
    <property type="evidence" value="ECO:0007669"/>
    <property type="project" value="TreeGrafter"/>
</dbReference>
<sequence>MASKVGVAVALLFLLASIAVLISVSVVQVHKAAYSSPGLKKEVIGREDEETCGRGKHQICRERSSEVYPGTWYVCSSLSVQYGIVLDAGSSRTTIYLYQWPAEKENNTGVVNETMKCRVEGPGISSLGQNPAQDEASWSSMKMCMAEIMDKIPSSQQNTTPLFLGATAGMRLLRQKNNTASDKILQDMREYLQRLPLSFQNASIISGEEEGLYGWITANYLKGNLIERNLWNAWVRPGGAETVGSLDLGGASTQIAFSVPSEEVPGDPRPDGFVEVWLYGYEYNVYTHSFTCYGKDEAEKKVLASLVQVCSGYSITLSAEYIFGTPCNEKPKNYNPKQEITFVGTGDPVLCRATVRTMFDLTSCQGLSNCSFNGVYQPPVSGSFMLKEMYPKKNEKYLRTYCYSSNLVYTLLVDGYGFSPQTWNNIRFQNRITKCFLLNMAAAVIRSRFSMTYVFPLFHSQINNNSIAWPLGYMLTLSNKIPAQAKLLQLPMDNSVFAGLLFMFSALAILSVMFLIISVVRACY</sequence>
<reference evidence="7 8" key="1">
    <citation type="submission" date="2015-08" db="EMBL/GenBank/DDBJ databases">
        <title>The genome of the Asian arowana (Scleropages formosus).</title>
        <authorList>
            <person name="Tan M.H."/>
            <person name="Gan H.M."/>
            <person name="Croft L.J."/>
            <person name="Austin C.M."/>
        </authorList>
    </citation>
    <scope>NUCLEOTIDE SEQUENCE [LARGE SCALE GENOMIC DNA]</scope>
    <source>
        <strain evidence="7">Aro1</strain>
    </source>
</reference>
<keyword evidence="6" id="KW-1133">Transmembrane helix</keyword>
<dbReference type="Proteomes" id="UP000034805">
    <property type="component" value="Unassembled WGS sequence"/>
</dbReference>
<dbReference type="FunFam" id="3.30.420.40:FF:000068">
    <property type="entry name" value="Ectonucleoside triphosphate diphosphohydrolase 1"/>
    <property type="match status" value="1"/>
</dbReference>
<keyword evidence="4" id="KW-0547">Nucleotide-binding</keyword>
<evidence type="ECO:0000256" key="1">
    <source>
        <dbReference type="ARBA" id="ARBA00009283"/>
    </source>
</evidence>
<evidence type="ECO:0000256" key="3">
    <source>
        <dbReference type="PIRSR" id="PIRSR600407-1"/>
    </source>
</evidence>
<dbReference type="PANTHER" id="PTHR11782:SF38">
    <property type="entry name" value="ECTONUCLEOSIDE TRIPHOSPHATE DIPHOSPHOHYDROLASE 3"/>
    <property type="match status" value="1"/>
</dbReference>
<dbReference type="GO" id="GO:0004382">
    <property type="term" value="F:GDP phosphatase activity"/>
    <property type="evidence" value="ECO:0007669"/>
    <property type="project" value="TreeGrafter"/>
</dbReference>
<dbReference type="GO" id="GO:0005886">
    <property type="term" value="C:plasma membrane"/>
    <property type="evidence" value="ECO:0007669"/>
    <property type="project" value="TreeGrafter"/>
</dbReference>
<dbReference type="STRING" id="113540.ENSSFOP00015003674"/>
<dbReference type="EMBL" id="JARO02006298">
    <property type="protein sequence ID" value="KPP65461.1"/>
    <property type="molecule type" value="Genomic_DNA"/>
</dbReference>
<keyword evidence="2 5" id="KW-0378">Hydrolase</keyword>
<keyword evidence="6" id="KW-0812">Transmembrane</keyword>
<dbReference type="GO" id="GO:0005524">
    <property type="term" value="F:ATP binding"/>
    <property type="evidence" value="ECO:0007669"/>
    <property type="project" value="UniProtKB-KW"/>
</dbReference>
<evidence type="ECO:0000256" key="6">
    <source>
        <dbReference type="SAM" id="Phobius"/>
    </source>
</evidence>
<dbReference type="GO" id="GO:0009134">
    <property type="term" value="P:nucleoside diphosphate catabolic process"/>
    <property type="evidence" value="ECO:0007669"/>
    <property type="project" value="TreeGrafter"/>
</dbReference>
<comment type="caution">
    <text evidence="7">The sequence shown here is derived from an EMBL/GenBank/DDBJ whole genome shotgun (WGS) entry which is preliminary data.</text>
</comment>
<proteinExistence type="inferred from homology"/>
<dbReference type="PROSITE" id="PS01238">
    <property type="entry name" value="GDA1_CD39_NTPASE"/>
    <property type="match status" value="1"/>
</dbReference>
<keyword evidence="4" id="KW-0067">ATP-binding</keyword>
<dbReference type="GO" id="GO:0017111">
    <property type="term" value="F:ribonucleoside triphosphate phosphatase activity"/>
    <property type="evidence" value="ECO:0007669"/>
    <property type="project" value="TreeGrafter"/>
</dbReference>
<evidence type="ECO:0000256" key="2">
    <source>
        <dbReference type="ARBA" id="ARBA00022801"/>
    </source>
</evidence>
<organism evidence="7 8">
    <name type="scientific">Scleropages formosus</name>
    <name type="common">Asian bonytongue</name>
    <name type="synonym">Osteoglossum formosum</name>
    <dbReference type="NCBI Taxonomy" id="113540"/>
    <lineage>
        <taxon>Eukaryota</taxon>
        <taxon>Metazoa</taxon>
        <taxon>Chordata</taxon>
        <taxon>Craniata</taxon>
        <taxon>Vertebrata</taxon>
        <taxon>Euteleostomi</taxon>
        <taxon>Actinopterygii</taxon>
        <taxon>Neopterygii</taxon>
        <taxon>Teleostei</taxon>
        <taxon>Osteoglossocephala</taxon>
        <taxon>Osteoglossomorpha</taxon>
        <taxon>Osteoglossiformes</taxon>
        <taxon>Osteoglossidae</taxon>
        <taxon>Scleropages</taxon>
    </lineage>
</organism>